<dbReference type="EMBL" id="JARBHB010000013">
    <property type="protein sequence ID" value="KAJ8870042.1"/>
    <property type="molecule type" value="Genomic_DNA"/>
</dbReference>
<comment type="caution">
    <text evidence="1">The sequence shown here is derived from an EMBL/GenBank/DDBJ whole genome shotgun (WGS) entry which is preliminary data.</text>
</comment>
<proteinExistence type="predicted"/>
<name>A0ABQ9GEX7_9NEOP</name>
<reference evidence="1 2" key="1">
    <citation type="submission" date="2023-02" db="EMBL/GenBank/DDBJ databases">
        <title>LHISI_Scaffold_Assembly.</title>
        <authorList>
            <person name="Stuart O.P."/>
            <person name="Cleave R."/>
            <person name="Magrath M.J.L."/>
            <person name="Mikheyev A.S."/>
        </authorList>
    </citation>
    <scope>NUCLEOTIDE SEQUENCE [LARGE SCALE GENOMIC DNA]</scope>
    <source>
        <strain evidence="1">Daus_M_001</strain>
        <tissue evidence="1">Leg muscle</tissue>
    </source>
</reference>
<evidence type="ECO:0000313" key="2">
    <source>
        <dbReference type="Proteomes" id="UP001159363"/>
    </source>
</evidence>
<evidence type="ECO:0000313" key="1">
    <source>
        <dbReference type="EMBL" id="KAJ8870042.1"/>
    </source>
</evidence>
<sequence>MTCLIDRVARSCRAAAVTLRFPDARVSSTSPGRHDSSLYHRVEQVHRYETTWPREAVGKGLNPIGYCVLRKVPLLAADCRLASRVSEEIGATFNSEVLRADEGDRAASSHMRKSADPATRFALVGGEQANRLATAAPRAIIVRGTSGYSLFMHGPRKFLGACASIRICRGPASTTGLDPANTPRFSTFHERGNANGYLDMCLTCLIAPMRKALRWCAFFPLAARLYELLNYERINTPPTTQRLRSSPTGGTERWVQDAGTGVTALHACMHAHPPFTLRFSERPTSAAESRLSDLQRVLYLGAEQRVSHGRRNSLGLNQRPHECEKHAKRRGKKRTLLQERKEITSSSVFIRGDFNDCIAPAQIEEEHSTLARAGDEHLYAKTRLGKVKETAGIAERRMEGVRVYETELVASSSHQTALGRARSAARLWFCEVHLYALQDVLRELGKGNSVQYFVFAVERRNRLALVCYFAVVLMAGEESCQRGAEADGQATSEVRHHQRVTIGRVQDLLLAGIRARKIISNVTIATAVYPRYNPLANFMYWDTLNRYRIISRDLT</sequence>
<keyword evidence="2" id="KW-1185">Reference proteome</keyword>
<organism evidence="1 2">
    <name type="scientific">Dryococelus australis</name>
    <dbReference type="NCBI Taxonomy" id="614101"/>
    <lineage>
        <taxon>Eukaryota</taxon>
        <taxon>Metazoa</taxon>
        <taxon>Ecdysozoa</taxon>
        <taxon>Arthropoda</taxon>
        <taxon>Hexapoda</taxon>
        <taxon>Insecta</taxon>
        <taxon>Pterygota</taxon>
        <taxon>Neoptera</taxon>
        <taxon>Polyneoptera</taxon>
        <taxon>Phasmatodea</taxon>
        <taxon>Verophasmatodea</taxon>
        <taxon>Anareolatae</taxon>
        <taxon>Phasmatidae</taxon>
        <taxon>Eurycanthinae</taxon>
        <taxon>Dryococelus</taxon>
    </lineage>
</organism>
<gene>
    <name evidence="1" type="ORF">PR048_029053</name>
</gene>
<accession>A0ABQ9GEX7</accession>
<dbReference type="Proteomes" id="UP001159363">
    <property type="component" value="Chromosome 12"/>
</dbReference>
<protein>
    <submittedName>
        <fullName evidence="1">Uncharacterized protein</fullName>
    </submittedName>
</protein>